<proteinExistence type="predicted"/>
<protein>
    <submittedName>
        <fullName evidence="1">Uncharacterized protein</fullName>
    </submittedName>
</protein>
<dbReference type="Proteomes" id="UP000092444">
    <property type="component" value="Unassembled WGS sequence"/>
</dbReference>
<dbReference type="EnsemblMetazoa" id="GMOY005683-RA">
    <property type="protein sequence ID" value="GMOY005683-PA"/>
    <property type="gene ID" value="GMOY005683"/>
</dbReference>
<dbReference type="EMBL" id="CCAG010023119">
    <property type="status" value="NOT_ANNOTATED_CDS"/>
    <property type="molecule type" value="Genomic_DNA"/>
</dbReference>
<reference evidence="1" key="1">
    <citation type="submission" date="2020-05" db="UniProtKB">
        <authorList>
            <consortium name="EnsemblMetazoa"/>
        </authorList>
    </citation>
    <scope>IDENTIFICATION</scope>
    <source>
        <strain evidence="1">Yale</strain>
    </source>
</reference>
<evidence type="ECO:0000313" key="1">
    <source>
        <dbReference type="EnsemblMetazoa" id="GMOY005683-PA"/>
    </source>
</evidence>
<dbReference type="VEuPathDB" id="VectorBase:GMOY005683"/>
<sequence>MDMCMCAFVRFRVTGIKLQVLIHYTYCTRDYLAGSAQLKLFKLLVKRAKHLIKSPIRDNSCVNRLSLANF</sequence>
<name>A0A1B0FP87_GLOMM</name>
<accession>A0A1B0FP87</accession>
<keyword evidence="2" id="KW-1185">Reference proteome</keyword>
<evidence type="ECO:0000313" key="2">
    <source>
        <dbReference type="Proteomes" id="UP000092444"/>
    </source>
</evidence>
<dbReference type="AlphaFoldDB" id="A0A1B0FP87"/>
<organism evidence="1 2">
    <name type="scientific">Glossina morsitans morsitans</name>
    <name type="common">Savannah tsetse fly</name>
    <dbReference type="NCBI Taxonomy" id="37546"/>
    <lineage>
        <taxon>Eukaryota</taxon>
        <taxon>Metazoa</taxon>
        <taxon>Ecdysozoa</taxon>
        <taxon>Arthropoda</taxon>
        <taxon>Hexapoda</taxon>
        <taxon>Insecta</taxon>
        <taxon>Pterygota</taxon>
        <taxon>Neoptera</taxon>
        <taxon>Endopterygota</taxon>
        <taxon>Diptera</taxon>
        <taxon>Brachycera</taxon>
        <taxon>Muscomorpha</taxon>
        <taxon>Hippoboscoidea</taxon>
        <taxon>Glossinidae</taxon>
        <taxon>Glossina</taxon>
    </lineage>
</organism>